<dbReference type="Proteomes" id="UP000654108">
    <property type="component" value="Unassembled WGS sequence"/>
</dbReference>
<name>A0A927FV11_9HYPH</name>
<dbReference type="RefSeq" id="WP_191775292.1">
    <property type="nucleotide sequence ID" value="NZ_JACYFU010000002.1"/>
</dbReference>
<sequence length="163" mass="17759">MVAIPVFVPCQGWPHLTCMNAHYNHDLTLEPPTADSASDVAFAWARCPAADPSHAYLERHRLPPMMLRQIGRYVVAPLSDLSETIVGLRLVDPSGASDAWPPKAVDAPVLLGSLRRAAEAIIVRGGLADAMAIHVALGFVSCIFHLKRMQQICATGCWRRIRG</sequence>
<reference evidence="1" key="1">
    <citation type="submission" date="2020-09" db="EMBL/GenBank/DDBJ databases">
        <title>Genome seq and assembly of Devosia sp.</title>
        <authorList>
            <person name="Chhetri G."/>
        </authorList>
    </citation>
    <scope>NUCLEOTIDE SEQUENCE</scope>
    <source>
        <strain evidence="1">PTR5</strain>
    </source>
</reference>
<organism evidence="1 2">
    <name type="scientific">Devosia oryzisoli</name>
    <dbReference type="NCBI Taxonomy" id="2774138"/>
    <lineage>
        <taxon>Bacteria</taxon>
        <taxon>Pseudomonadati</taxon>
        <taxon>Pseudomonadota</taxon>
        <taxon>Alphaproteobacteria</taxon>
        <taxon>Hyphomicrobiales</taxon>
        <taxon>Devosiaceae</taxon>
        <taxon>Devosia</taxon>
    </lineage>
</organism>
<evidence type="ECO:0000313" key="1">
    <source>
        <dbReference type="EMBL" id="MBD8066022.1"/>
    </source>
</evidence>
<accession>A0A927FV11</accession>
<gene>
    <name evidence="1" type="ORF">IC608_11115</name>
</gene>
<evidence type="ECO:0000313" key="2">
    <source>
        <dbReference type="Proteomes" id="UP000654108"/>
    </source>
</evidence>
<dbReference type="EMBL" id="JACYFU010000002">
    <property type="protein sequence ID" value="MBD8066022.1"/>
    <property type="molecule type" value="Genomic_DNA"/>
</dbReference>
<comment type="caution">
    <text evidence="1">The sequence shown here is derived from an EMBL/GenBank/DDBJ whole genome shotgun (WGS) entry which is preliminary data.</text>
</comment>
<proteinExistence type="predicted"/>
<keyword evidence="2" id="KW-1185">Reference proteome</keyword>
<protein>
    <submittedName>
        <fullName evidence="1">Uncharacterized protein</fullName>
    </submittedName>
</protein>
<dbReference type="AlphaFoldDB" id="A0A927FV11"/>